<feature type="compositionally biased region" description="Basic and acidic residues" evidence="1">
    <location>
        <begin position="235"/>
        <end position="245"/>
    </location>
</feature>
<dbReference type="AlphaFoldDB" id="A0AA38HEM2"/>
<organism evidence="2 3">
    <name type="scientific">Dioszegia hungarica</name>
    <dbReference type="NCBI Taxonomy" id="4972"/>
    <lineage>
        <taxon>Eukaryota</taxon>
        <taxon>Fungi</taxon>
        <taxon>Dikarya</taxon>
        <taxon>Basidiomycota</taxon>
        <taxon>Agaricomycotina</taxon>
        <taxon>Tremellomycetes</taxon>
        <taxon>Tremellales</taxon>
        <taxon>Bulleribasidiaceae</taxon>
        <taxon>Dioszegia</taxon>
    </lineage>
</organism>
<feature type="compositionally biased region" description="Low complexity" evidence="1">
    <location>
        <begin position="11"/>
        <end position="30"/>
    </location>
</feature>
<evidence type="ECO:0000313" key="3">
    <source>
        <dbReference type="Proteomes" id="UP001164286"/>
    </source>
</evidence>
<feature type="compositionally biased region" description="Acidic residues" evidence="1">
    <location>
        <begin position="214"/>
        <end position="234"/>
    </location>
</feature>
<reference evidence="2" key="1">
    <citation type="journal article" date="2022" name="G3 (Bethesda)">
        <title>High quality genome of the basidiomycete yeast Dioszegia hungarica PDD-24b-2 isolated from cloud water.</title>
        <authorList>
            <person name="Jarrige D."/>
            <person name="Haridas S."/>
            <person name="Bleykasten-Grosshans C."/>
            <person name="Joly M."/>
            <person name="Nadalig T."/>
            <person name="Sancelme M."/>
            <person name="Vuilleumier S."/>
            <person name="Grigoriev I.V."/>
            <person name="Amato P."/>
            <person name="Bringel F."/>
        </authorList>
    </citation>
    <scope>NUCLEOTIDE SEQUENCE</scope>
    <source>
        <strain evidence="2">PDD-24b-2</strain>
    </source>
</reference>
<evidence type="ECO:0000313" key="2">
    <source>
        <dbReference type="EMBL" id="KAI9639100.1"/>
    </source>
</evidence>
<evidence type="ECO:0000256" key="1">
    <source>
        <dbReference type="SAM" id="MobiDB-lite"/>
    </source>
</evidence>
<feature type="region of interest" description="Disordered" evidence="1">
    <location>
        <begin position="196"/>
        <end position="245"/>
    </location>
</feature>
<gene>
    <name evidence="2" type="ORF">MKK02DRAFT_29236</name>
</gene>
<comment type="caution">
    <text evidence="2">The sequence shown here is derived from an EMBL/GenBank/DDBJ whole genome shotgun (WGS) entry which is preliminary data.</text>
</comment>
<sequence length="379" mass="42150">MVSSGNRNAFAGPSSSSSSGTGPGASANGGRPAGPVRPTKLQVIPSTWEGTISAPIEEKDPAVFLHSMAQVLDEYHLPTKRHLHLLLFLTLTSDPPLAPLAIRTFSHLLSLLSPSALAPLLPSVTSHSAEDPDWFTWDEPPKGSIDRSVRRFMRRAIDSGVWALLAEYKVKGKEEDALVKVERELKLGAGAVKLESGKKGRGRPRASKTAVVQPEEEEEEEEQEEVEEEEDEEREGEREEAMGRKGEKFIGGKGWEVLGLFVEMWREDQREHLAKHPNESWSPLFLQQLPQPYVSRDRSVKTTLQMDDASLALKAIRAGLLFCAADDVESSEKRRVREICAGILRLVRDLSFRRRWLFSLIIPFTVSSGHLSLELPLHA</sequence>
<accession>A0AA38HEM2</accession>
<keyword evidence="3" id="KW-1185">Reference proteome</keyword>
<name>A0AA38HEM2_9TREE</name>
<feature type="region of interest" description="Disordered" evidence="1">
    <location>
        <begin position="1"/>
        <end position="40"/>
    </location>
</feature>
<dbReference type="Proteomes" id="UP001164286">
    <property type="component" value="Unassembled WGS sequence"/>
</dbReference>
<dbReference type="RefSeq" id="XP_052948877.1">
    <property type="nucleotide sequence ID" value="XM_053087759.1"/>
</dbReference>
<protein>
    <submittedName>
        <fullName evidence="2">Uncharacterized protein</fullName>
    </submittedName>
</protein>
<dbReference type="GeneID" id="77726964"/>
<proteinExistence type="predicted"/>
<dbReference type="EMBL" id="JAKWFO010000001">
    <property type="protein sequence ID" value="KAI9639100.1"/>
    <property type="molecule type" value="Genomic_DNA"/>
</dbReference>